<comment type="similarity">
    <text evidence="1">Belongs to the Luc7 family.</text>
</comment>
<dbReference type="InterPro" id="IPR004882">
    <property type="entry name" value="Luc7-rel"/>
</dbReference>
<evidence type="ECO:0000256" key="2">
    <source>
        <dbReference type="SAM" id="MobiDB-lite"/>
    </source>
</evidence>
<dbReference type="AlphaFoldDB" id="A0A409VC84"/>
<organism evidence="3 4">
    <name type="scientific">Gymnopilus dilepis</name>
    <dbReference type="NCBI Taxonomy" id="231916"/>
    <lineage>
        <taxon>Eukaryota</taxon>
        <taxon>Fungi</taxon>
        <taxon>Dikarya</taxon>
        <taxon>Basidiomycota</taxon>
        <taxon>Agaricomycotina</taxon>
        <taxon>Agaricomycetes</taxon>
        <taxon>Agaricomycetidae</taxon>
        <taxon>Agaricales</taxon>
        <taxon>Agaricineae</taxon>
        <taxon>Hymenogastraceae</taxon>
        <taxon>Gymnopilus</taxon>
    </lineage>
</organism>
<dbReference type="InParanoid" id="A0A409VC84"/>
<protein>
    <submittedName>
        <fullName evidence="3">Uncharacterized protein</fullName>
    </submittedName>
</protein>
<evidence type="ECO:0000313" key="3">
    <source>
        <dbReference type="EMBL" id="PPQ64656.1"/>
    </source>
</evidence>
<evidence type="ECO:0000313" key="4">
    <source>
        <dbReference type="Proteomes" id="UP000284706"/>
    </source>
</evidence>
<name>A0A409VC84_9AGAR</name>
<dbReference type="STRING" id="231916.A0A409VC84"/>
<reference evidence="3 4" key="1">
    <citation type="journal article" date="2018" name="Evol. Lett.">
        <title>Horizontal gene cluster transfer increased hallucinogenic mushroom diversity.</title>
        <authorList>
            <person name="Reynolds H.T."/>
            <person name="Vijayakumar V."/>
            <person name="Gluck-Thaler E."/>
            <person name="Korotkin H.B."/>
            <person name="Matheny P.B."/>
            <person name="Slot J.C."/>
        </authorList>
    </citation>
    <scope>NUCLEOTIDE SEQUENCE [LARGE SCALE GENOMIC DNA]</scope>
    <source>
        <strain evidence="3 4">SRW20</strain>
    </source>
</reference>
<feature type="compositionally biased region" description="Basic and acidic residues" evidence="2">
    <location>
        <begin position="266"/>
        <end position="292"/>
    </location>
</feature>
<comment type="caution">
    <text evidence="3">The sequence shown here is derived from an EMBL/GenBank/DDBJ whole genome shotgun (WGS) entry which is preliminary data.</text>
</comment>
<dbReference type="GO" id="GO:0006376">
    <property type="term" value="P:mRNA splice site recognition"/>
    <property type="evidence" value="ECO:0007669"/>
    <property type="project" value="InterPro"/>
</dbReference>
<dbReference type="Proteomes" id="UP000284706">
    <property type="component" value="Unassembled WGS sequence"/>
</dbReference>
<dbReference type="OrthoDB" id="153872at2759"/>
<feature type="region of interest" description="Disordered" evidence="2">
    <location>
        <begin position="236"/>
        <end position="292"/>
    </location>
</feature>
<dbReference type="EMBL" id="NHYE01005664">
    <property type="protein sequence ID" value="PPQ64656.1"/>
    <property type="molecule type" value="Genomic_DNA"/>
</dbReference>
<keyword evidence="4" id="KW-1185">Reference proteome</keyword>
<dbReference type="PANTHER" id="PTHR12375">
    <property type="entry name" value="RNA-BINDING PROTEIN LUC7-RELATED"/>
    <property type="match status" value="1"/>
</dbReference>
<gene>
    <name evidence="3" type="ORF">CVT26_002746</name>
</gene>
<evidence type="ECO:0000256" key="1">
    <source>
        <dbReference type="ARBA" id="ARBA00005655"/>
    </source>
</evidence>
<dbReference type="GO" id="GO:0003729">
    <property type="term" value="F:mRNA binding"/>
    <property type="evidence" value="ECO:0007669"/>
    <property type="project" value="InterPro"/>
</dbReference>
<dbReference type="GO" id="GO:0005685">
    <property type="term" value="C:U1 snRNP"/>
    <property type="evidence" value="ECO:0007669"/>
    <property type="project" value="InterPro"/>
</dbReference>
<sequence length="292" mass="33095">MGRLAEMQRKLLEQMMGPEAMGVANANLHWSDEKVCRNFLCGTCPHSLFTNTKMDLGACPKSHTERLKTEFLAAREANPNDPTFQRFQQEYEQNIFLFVDECDRRIRAAHRRLEKTPEENAKTTNLMREIAEIELAIQGGTEKIETLGEQGKVEESMREMAAIEALKSEKADKERELQILTDTSGASGHQKLRVCDVCGAYLSVLDSDRRLADHFGGKMHLGYHELRNMLSKFKEEREKRKMGPPSTVPPGGGSTTGPPRSGSDYRASRGGDDYRERGDRDRGYDRSSSRYE</sequence>
<dbReference type="FunCoup" id="A0A409VC84">
    <property type="interactions" value="467"/>
</dbReference>
<dbReference type="Pfam" id="PF03194">
    <property type="entry name" value="LUC7"/>
    <property type="match status" value="1"/>
</dbReference>
<proteinExistence type="inferred from homology"/>
<accession>A0A409VC84</accession>